<gene>
    <name evidence="1" type="ORF">BG006_002061</name>
</gene>
<accession>A0A9P5S9N2</accession>
<dbReference type="InterPro" id="IPR011333">
    <property type="entry name" value="SKP1/BTB/POZ_sf"/>
</dbReference>
<proteinExistence type="predicted"/>
<dbReference type="Gene3D" id="3.30.710.10">
    <property type="entry name" value="Potassium Channel Kv1.1, Chain A"/>
    <property type="match status" value="1"/>
</dbReference>
<comment type="caution">
    <text evidence="1">The sequence shown here is derived from an EMBL/GenBank/DDBJ whole genome shotgun (WGS) entry which is preliminary data.</text>
</comment>
<organism evidence="1 2">
    <name type="scientific">Podila minutissima</name>
    <dbReference type="NCBI Taxonomy" id="64525"/>
    <lineage>
        <taxon>Eukaryota</taxon>
        <taxon>Fungi</taxon>
        <taxon>Fungi incertae sedis</taxon>
        <taxon>Mucoromycota</taxon>
        <taxon>Mortierellomycotina</taxon>
        <taxon>Mortierellomycetes</taxon>
        <taxon>Mortierellales</taxon>
        <taxon>Mortierellaceae</taxon>
        <taxon>Podila</taxon>
    </lineage>
</organism>
<reference evidence="1" key="1">
    <citation type="journal article" date="2020" name="Fungal Divers.">
        <title>Resolving the Mortierellaceae phylogeny through synthesis of multi-gene phylogenetics and phylogenomics.</title>
        <authorList>
            <person name="Vandepol N."/>
            <person name="Liber J."/>
            <person name="Desiro A."/>
            <person name="Na H."/>
            <person name="Kennedy M."/>
            <person name="Barry K."/>
            <person name="Grigoriev I.V."/>
            <person name="Miller A.N."/>
            <person name="O'Donnell K."/>
            <person name="Stajich J.E."/>
            <person name="Bonito G."/>
        </authorList>
    </citation>
    <scope>NUCLEOTIDE SEQUENCE</scope>
    <source>
        <strain evidence="1">NVP1</strain>
    </source>
</reference>
<name>A0A9P5S9N2_9FUNG</name>
<evidence type="ECO:0008006" key="3">
    <source>
        <dbReference type="Google" id="ProtNLM"/>
    </source>
</evidence>
<dbReference type="AlphaFoldDB" id="A0A9P5S9N2"/>
<sequence length="700" mass="78776">MTQDQDGIDHLEGLALLPLEDGTWINLFPSPVFYTADVTARSLLKTHKNLVKESVFSTPNSQKILRWLERDPWYGFMPLPPSKFTKYIRSDYGTSVPPPMVPKIWGYIRDNRDLSGFADLPILTTIWGSVVPLRSCERALRVSENDRMDSELMLHKLSKLLQNAGIVVFRSDSNERYIYLESKSKLCNNGGYDVQNLGDNPSLIKGEYNYTFGRMGTSTVSLADFIRNHVIPRLLSHLINPHASHNHMEAYLLLLKTLMDITRGTSSLRFDALNLLQSGHLILARDGPDLPHAEVWNMLQHMSAAVSGFWRSTQDTVLVECAQIVLEETEPYASSAPPVPAYASFTELVCPSTREFAWTQKVFFPTDLEPTQSFKDTYPAVGHATINDVVTHLHVLAKDLTRTWRSDSDQLSLRLALLATYSWLSDFAAKSGDSATTLSDLLTATMTVPYIFSGFGKEMHDPEAWCWPTRLILDVDDPTATKYLVHAKLQKYHSFLVAAGVRQLLSVEGHVIVAPPPNCGELETLLCNLFESQDLSCGFMDVCFRFQPHGGQDSFAHKIVLAHRSAHFKARFLGIWAQHSYNPTPLNGLPVPSQESQAQSVNMRDPLSEQVEYLLLLLKLADDYQITRLKDLIAFELVVGQMIVQGNVFEVREHADLARCRPVVEHCEKYIKTNTLGLRSFVLGEIALLQREQLEGGRVS</sequence>
<dbReference type="Proteomes" id="UP000696485">
    <property type="component" value="Unassembled WGS sequence"/>
</dbReference>
<dbReference type="SUPFAM" id="SSF54695">
    <property type="entry name" value="POZ domain"/>
    <property type="match status" value="1"/>
</dbReference>
<protein>
    <recommendedName>
        <fullName evidence="3">BTB domain-containing protein</fullName>
    </recommendedName>
</protein>
<evidence type="ECO:0000313" key="1">
    <source>
        <dbReference type="EMBL" id="KAF9322787.1"/>
    </source>
</evidence>
<dbReference type="EMBL" id="JAAAUY010001450">
    <property type="protein sequence ID" value="KAF9322787.1"/>
    <property type="molecule type" value="Genomic_DNA"/>
</dbReference>
<evidence type="ECO:0000313" key="2">
    <source>
        <dbReference type="Proteomes" id="UP000696485"/>
    </source>
</evidence>
<keyword evidence="2" id="KW-1185">Reference proteome</keyword>